<dbReference type="EMBL" id="GBXM01034736">
    <property type="protein sequence ID" value="JAH73841.1"/>
    <property type="molecule type" value="Transcribed_RNA"/>
</dbReference>
<protein>
    <submittedName>
        <fullName evidence="1">Uncharacterized protein</fullName>
    </submittedName>
</protein>
<proteinExistence type="predicted"/>
<sequence>MDQAGTLHRSSRYM</sequence>
<accession>A0A0E9V772</accession>
<reference evidence="1" key="1">
    <citation type="submission" date="2014-11" db="EMBL/GenBank/DDBJ databases">
        <authorList>
            <person name="Amaro Gonzalez C."/>
        </authorList>
    </citation>
    <scope>NUCLEOTIDE SEQUENCE</scope>
</reference>
<organism evidence="1">
    <name type="scientific">Anguilla anguilla</name>
    <name type="common">European freshwater eel</name>
    <name type="synonym">Muraena anguilla</name>
    <dbReference type="NCBI Taxonomy" id="7936"/>
    <lineage>
        <taxon>Eukaryota</taxon>
        <taxon>Metazoa</taxon>
        <taxon>Chordata</taxon>
        <taxon>Craniata</taxon>
        <taxon>Vertebrata</taxon>
        <taxon>Euteleostomi</taxon>
        <taxon>Actinopterygii</taxon>
        <taxon>Neopterygii</taxon>
        <taxon>Teleostei</taxon>
        <taxon>Anguilliformes</taxon>
        <taxon>Anguillidae</taxon>
        <taxon>Anguilla</taxon>
    </lineage>
</organism>
<evidence type="ECO:0000313" key="1">
    <source>
        <dbReference type="EMBL" id="JAH73841.1"/>
    </source>
</evidence>
<name>A0A0E9V772_ANGAN</name>
<reference evidence="1" key="2">
    <citation type="journal article" date="2015" name="Fish Shellfish Immunol.">
        <title>Early steps in the European eel (Anguilla anguilla)-Vibrio vulnificus interaction in the gills: Role of the RtxA13 toxin.</title>
        <authorList>
            <person name="Callol A."/>
            <person name="Pajuelo D."/>
            <person name="Ebbesson L."/>
            <person name="Teles M."/>
            <person name="MacKenzie S."/>
            <person name="Amaro C."/>
        </authorList>
    </citation>
    <scope>NUCLEOTIDE SEQUENCE</scope>
</reference>